<dbReference type="PANTHER" id="PTHR43077">
    <property type="entry name" value="TRANSPORT PERMEASE YVFS-RELATED"/>
    <property type="match status" value="1"/>
</dbReference>
<sequence>MYNVWRIVRRDVLRILKVPVSWVIVFGLIGIPALYAWVNIVGFWNPYNNTRAITVAVANEDEGATNAVMGELHLGDQIVDQLKANDQLGWTFMNETEAMHAVRAADAYAAIVIPKDFSRNISDLVTGGGERPQIQYYVNEKANAVAPKVTDVGATTLDQTINSTFVSTVSQTIAGLANNAITQAGQTADEAQQSIAQDTDQAREKVTGLRTSLAELNEKLGKTPAKIESARQSIATAGQVANEAADALNGGSDLIVNAQGSVGSFAANLGTTLDHGSLLLSQASSGANLGVNAISGGLVEAQHHIGFAITTGQAVTKANSELLSQLEALNRPELAGLIAKLKTENSQAAGTLNDLNTLNNDATAVTTNVSNTANALNTATQTTLAAMGGSRDTLYASVLPQLSEGLIGLAGAGSGLSATISSQQSLIAQTTTVLDQLDRTIATTREALKTTDANLATLQSRLETVSTDVNALSGSAMLEQLFGQNGTLDVAKIADFMLSPTVLDTQTLFPLNSYGSGMAPLFTDLSMWVGAFALVVIIKLEVDDEGLEDLHLTATQRYMGRWLLLMPMAVAQALLVTAGDLILGVQAVSAPMFMLTGVISSFTYLSLIYALATTFQHVGKGLCVLLVIVQIPGASGLYPIEMMPDFFRRAYPLFPFTYSIDAMRETIGGFYDGAWLRHVAALMVFVALSFVLGIAVRPYLGNLNRLFARQIEESDIIVGETFHTPSHEYKLSQAIEALASHDAYRAAIEARVARFAALYPKLKRGALVAGIAVPAVFAVVFGINTEWKLAALASWIIWLLLIMGFLVAVETTRDRLERQMRLGTLSDEAIRELIYANERERHAAKTAKLARMAAKASRAAGARKTGTRTRNGKGGHAA</sequence>
<dbReference type="AlphaFoldDB" id="A0A5J5DVE5"/>
<feature type="domain" description="ABC-2 type transporter transmembrane" evidence="7">
    <location>
        <begin position="24"/>
        <end position="201"/>
    </location>
</feature>
<dbReference type="Proteomes" id="UP000345527">
    <property type="component" value="Unassembled WGS sequence"/>
</dbReference>
<feature type="transmembrane region" description="Helical" evidence="6">
    <location>
        <begin position="789"/>
        <end position="809"/>
    </location>
</feature>
<evidence type="ECO:0000256" key="1">
    <source>
        <dbReference type="ARBA" id="ARBA00004141"/>
    </source>
</evidence>
<comment type="caution">
    <text evidence="8">The sequence shown here is derived from an EMBL/GenBank/DDBJ whole genome shotgun (WGS) entry which is preliminary data.</text>
</comment>
<feature type="transmembrane region" description="Helical" evidence="6">
    <location>
        <begin position="20"/>
        <end position="44"/>
    </location>
</feature>
<feature type="compositionally biased region" description="Basic residues" evidence="5">
    <location>
        <begin position="865"/>
        <end position="878"/>
    </location>
</feature>
<proteinExistence type="predicted"/>
<evidence type="ECO:0000259" key="7">
    <source>
        <dbReference type="Pfam" id="PF12698"/>
    </source>
</evidence>
<dbReference type="InterPro" id="IPR017501">
    <property type="entry name" value="Phage_infect_YhgE_C"/>
</dbReference>
<dbReference type="RefSeq" id="WP_150355107.1">
    <property type="nucleotide sequence ID" value="NZ_RZNZ01000006.1"/>
</dbReference>
<protein>
    <submittedName>
        <fullName evidence="8">YhgE/Pip domain-containing protein</fullName>
    </submittedName>
</protein>
<dbReference type="EMBL" id="RZOA01000039">
    <property type="protein sequence ID" value="KAA8820869.1"/>
    <property type="molecule type" value="Genomic_DNA"/>
</dbReference>
<evidence type="ECO:0000313" key="11">
    <source>
        <dbReference type="Proteomes" id="UP000374630"/>
    </source>
</evidence>
<organism evidence="8 10">
    <name type="scientific">Bifidobacterium vespertilionis</name>
    <dbReference type="NCBI Taxonomy" id="2562524"/>
    <lineage>
        <taxon>Bacteria</taxon>
        <taxon>Bacillati</taxon>
        <taxon>Actinomycetota</taxon>
        <taxon>Actinomycetes</taxon>
        <taxon>Bifidobacteriales</taxon>
        <taxon>Bifidobacteriaceae</taxon>
        <taxon>Bifidobacterium</taxon>
    </lineage>
</organism>
<keyword evidence="11" id="KW-1185">Reference proteome</keyword>
<evidence type="ECO:0000256" key="4">
    <source>
        <dbReference type="ARBA" id="ARBA00023136"/>
    </source>
</evidence>
<keyword evidence="4 6" id="KW-0472">Membrane</keyword>
<feature type="transmembrane region" description="Helical" evidence="6">
    <location>
        <begin position="590"/>
        <end position="610"/>
    </location>
</feature>
<dbReference type="InterPro" id="IPR051328">
    <property type="entry name" value="T7SS_ABC-Transporter"/>
</dbReference>
<keyword evidence="3 6" id="KW-1133">Transmembrane helix</keyword>
<evidence type="ECO:0000313" key="8">
    <source>
        <dbReference type="EMBL" id="KAA8820869.1"/>
    </source>
</evidence>
<evidence type="ECO:0000313" key="10">
    <source>
        <dbReference type="Proteomes" id="UP000345527"/>
    </source>
</evidence>
<evidence type="ECO:0000256" key="6">
    <source>
        <dbReference type="SAM" id="Phobius"/>
    </source>
</evidence>
<keyword evidence="2 6" id="KW-0812">Transmembrane</keyword>
<dbReference type="Proteomes" id="UP000374630">
    <property type="component" value="Unassembled WGS sequence"/>
</dbReference>
<dbReference type="PANTHER" id="PTHR43077:SF10">
    <property type="entry name" value="TRANSPORT PERMEASE PROTEIN"/>
    <property type="match status" value="1"/>
</dbReference>
<feature type="domain" description="ABC-2 type transporter transmembrane" evidence="7">
    <location>
        <begin position="394"/>
        <end position="694"/>
    </location>
</feature>
<name>A0A5J5DVE5_9BIFI</name>
<feature type="transmembrane region" description="Helical" evidence="6">
    <location>
        <begin position="679"/>
        <end position="700"/>
    </location>
</feature>
<dbReference type="GO" id="GO:0016020">
    <property type="term" value="C:membrane"/>
    <property type="evidence" value="ECO:0007669"/>
    <property type="project" value="UniProtKB-SubCell"/>
</dbReference>
<feature type="transmembrane region" description="Helical" evidence="6">
    <location>
        <begin position="562"/>
        <end position="584"/>
    </location>
</feature>
<dbReference type="InterPro" id="IPR017500">
    <property type="entry name" value="Phage_infect_YhgE_N"/>
</dbReference>
<feature type="transmembrane region" description="Helical" evidence="6">
    <location>
        <begin position="622"/>
        <end position="640"/>
    </location>
</feature>
<dbReference type="OrthoDB" id="9811483at2"/>
<dbReference type="GO" id="GO:0140359">
    <property type="term" value="F:ABC-type transporter activity"/>
    <property type="evidence" value="ECO:0007669"/>
    <property type="project" value="InterPro"/>
</dbReference>
<gene>
    <name evidence="8" type="ORF">EM848_11680</name>
    <name evidence="9" type="ORF">EMO90_05895</name>
</gene>
<evidence type="ECO:0000313" key="9">
    <source>
        <dbReference type="EMBL" id="KAA8820990.1"/>
    </source>
</evidence>
<evidence type="ECO:0000256" key="5">
    <source>
        <dbReference type="SAM" id="MobiDB-lite"/>
    </source>
</evidence>
<evidence type="ECO:0000256" key="3">
    <source>
        <dbReference type="ARBA" id="ARBA00022989"/>
    </source>
</evidence>
<comment type="subcellular location">
    <subcellularLocation>
        <location evidence="1">Membrane</location>
        <topology evidence="1">Multi-pass membrane protein</topology>
    </subcellularLocation>
</comment>
<reference evidence="10 11" key="1">
    <citation type="journal article" date="2019" name="Syst. Appl. Microbiol.">
        <title>Characterization of Bifidobacterium species in feaces of the Egyptian fruit bat: Description of B. vespertilionis sp. nov. and B. rousetti sp. nov.</title>
        <authorList>
            <person name="Modesto M."/>
            <person name="Satti M."/>
            <person name="Watanabe K."/>
            <person name="Puglisi E."/>
            <person name="Morelli L."/>
            <person name="Huang C.-H."/>
            <person name="Liou J.-S."/>
            <person name="Miyashita M."/>
            <person name="Tamura T."/>
            <person name="Saito S."/>
            <person name="Mori K."/>
            <person name="Huang L."/>
            <person name="Sciavilla P."/>
            <person name="Sandri C."/>
            <person name="Spiezio C."/>
            <person name="Vitali F."/>
            <person name="Cavalieri D."/>
            <person name="Perpetuini G."/>
            <person name="Tofalo R."/>
            <person name="Bonetti A."/>
            <person name="Arita M."/>
            <person name="Mattarelli P."/>
        </authorList>
    </citation>
    <scope>NUCLEOTIDE SEQUENCE [LARGE SCALE GENOMIC DNA]</scope>
    <source>
        <strain evidence="9 11">RST16</strain>
        <strain evidence="8 10">RST8</strain>
    </source>
</reference>
<dbReference type="InterPro" id="IPR013525">
    <property type="entry name" value="ABC2_TM"/>
</dbReference>
<feature type="transmembrane region" description="Helical" evidence="6">
    <location>
        <begin position="525"/>
        <end position="542"/>
    </location>
</feature>
<accession>A0A5J5DVE5</accession>
<evidence type="ECO:0000256" key="2">
    <source>
        <dbReference type="ARBA" id="ARBA00022692"/>
    </source>
</evidence>
<feature type="region of interest" description="Disordered" evidence="5">
    <location>
        <begin position="856"/>
        <end position="878"/>
    </location>
</feature>
<dbReference type="NCBIfam" id="TIGR03062">
    <property type="entry name" value="pip_yhgE_Cterm"/>
    <property type="match status" value="1"/>
</dbReference>
<feature type="transmembrane region" description="Helical" evidence="6">
    <location>
        <begin position="765"/>
        <end position="783"/>
    </location>
</feature>
<dbReference type="EMBL" id="RZNZ01000006">
    <property type="protein sequence ID" value="KAA8820990.1"/>
    <property type="molecule type" value="Genomic_DNA"/>
</dbReference>
<dbReference type="Gene3D" id="3.40.1710.10">
    <property type="entry name" value="abc type-2 transporter like domain"/>
    <property type="match status" value="1"/>
</dbReference>
<dbReference type="NCBIfam" id="TIGR03061">
    <property type="entry name" value="pip_yhgE_Nterm"/>
    <property type="match status" value="1"/>
</dbReference>
<dbReference type="Pfam" id="PF12698">
    <property type="entry name" value="ABC2_membrane_3"/>
    <property type="match status" value="2"/>
</dbReference>